<name>A0A369NII1_EGGLN</name>
<evidence type="ECO:0000313" key="2">
    <source>
        <dbReference type="Proteomes" id="UP000253970"/>
    </source>
</evidence>
<organism evidence="1 2">
    <name type="scientific">Eggerthella lenta</name>
    <name type="common">Eubacterium lentum</name>
    <dbReference type="NCBI Taxonomy" id="84112"/>
    <lineage>
        <taxon>Bacteria</taxon>
        <taxon>Bacillati</taxon>
        <taxon>Actinomycetota</taxon>
        <taxon>Coriobacteriia</taxon>
        <taxon>Eggerthellales</taxon>
        <taxon>Eggerthellaceae</taxon>
        <taxon>Eggerthella</taxon>
    </lineage>
</organism>
<dbReference type="RefSeq" id="WP_114533645.1">
    <property type="nucleotide sequence ID" value="NZ_CP089338.1"/>
</dbReference>
<comment type="caution">
    <text evidence="1">The sequence shown here is derived from an EMBL/GenBank/DDBJ whole genome shotgun (WGS) entry which is preliminary data.</text>
</comment>
<sequence length="267" mass="29679">MKNTRTVRIAAGTVCLIVVALAMGWFVGRYIPGDPREPEPRIGDGLAPRSGLAIEKVIDADPGTTLKLSNITQGIKYMHTESDREPLSAAAVENWKESGNWEYDCPDINVSVLETKTTGTASFADWYPNYKASNWEVYNNSKIVAVTLSITNASEEDLVYWQDIPEFTLWSPNIANLDGSLGSGAMLDQAAFWDTNPPLRSFDESSTDPDRGRYIDLKPGESQTLVFPFKINKNNLIDQSAFDELDPSDFCIQTADYDSGTAYRLWL</sequence>
<dbReference type="AlphaFoldDB" id="A0A369NII1"/>
<protein>
    <submittedName>
        <fullName evidence="1">Uncharacterized protein</fullName>
    </submittedName>
</protein>
<dbReference type="Proteomes" id="UP000253970">
    <property type="component" value="Unassembled WGS sequence"/>
</dbReference>
<proteinExistence type="predicted"/>
<reference evidence="1 2" key="1">
    <citation type="journal article" date="2018" name="Elife">
        <title>Discovery and characterization of a prevalent human gut bacterial enzyme sufficient for the inactivation of a family of plant toxins.</title>
        <authorList>
            <person name="Koppel N."/>
            <person name="Bisanz J.E."/>
            <person name="Pandelia M.E."/>
            <person name="Turnbaugh P.J."/>
            <person name="Balskus E.P."/>
        </authorList>
    </citation>
    <scope>NUCLEOTIDE SEQUENCE [LARGE SCALE GENOMIC DNA]</scope>
    <source>
        <strain evidence="1 2">W1 BHI 6</strain>
    </source>
</reference>
<evidence type="ECO:0000313" key="1">
    <source>
        <dbReference type="EMBL" id="RDB70892.1"/>
    </source>
</evidence>
<dbReference type="EMBL" id="PPTU01000008">
    <property type="protein sequence ID" value="RDB70892.1"/>
    <property type="molecule type" value="Genomic_DNA"/>
</dbReference>
<accession>A0A369NII1</accession>
<gene>
    <name evidence="1" type="ORF">C1875_06745</name>
</gene>